<dbReference type="GO" id="GO:0046872">
    <property type="term" value="F:metal ion binding"/>
    <property type="evidence" value="ECO:0007669"/>
    <property type="project" value="UniProtKB-KW"/>
</dbReference>
<dbReference type="OrthoDB" id="9807664at2"/>
<evidence type="ECO:0000313" key="2">
    <source>
        <dbReference type="EMBL" id="AYG04432.1"/>
    </source>
</evidence>
<dbReference type="SUPFAM" id="SSF48150">
    <property type="entry name" value="DNA-glycosylase"/>
    <property type="match status" value="1"/>
</dbReference>
<dbReference type="EMBL" id="CP032624">
    <property type="protein sequence ID" value="AYG04432.1"/>
    <property type="molecule type" value="Genomic_DNA"/>
</dbReference>
<dbReference type="PANTHER" id="PTHR30037">
    <property type="entry name" value="DNA-3-METHYLADENINE GLYCOSYLASE 1"/>
    <property type="match status" value="1"/>
</dbReference>
<evidence type="ECO:0000313" key="3">
    <source>
        <dbReference type="Proteomes" id="UP000275069"/>
    </source>
</evidence>
<dbReference type="Proteomes" id="UP000275069">
    <property type="component" value="Chromosome"/>
</dbReference>
<accession>A0A387BPM4</accession>
<feature type="binding site" evidence="1">
    <location>
        <position position="189"/>
    </location>
    <ligand>
        <name>Zn(2+)</name>
        <dbReference type="ChEBI" id="CHEBI:29105"/>
    </ligand>
</feature>
<dbReference type="InterPro" id="IPR005019">
    <property type="entry name" value="Adenine_glyco"/>
</dbReference>
<dbReference type="Pfam" id="PF03352">
    <property type="entry name" value="Adenine_glyco"/>
    <property type="match status" value="1"/>
</dbReference>
<name>A0A387BPM4_9MICO</name>
<organism evidence="2 3">
    <name type="scientific">Gryllotalpicola protaetiae</name>
    <dbReference type="NCBI Taxonomy" id="2419771"/>
    <lineage>
        <taxon>Bacteria</taxon>
        <taxon>Bacillati</taxon>
        <taxon>Actinomycetota</taxon>
        <taxon>Actinomycetes</taxon>
        <taxon>Micrococcales</taxon>
        <taxon>Microbacteriaceae</taxon>
        <taxon>Gryllotalpicola</taxon>
    </lineage>
</organism>
<dbReference type="GO" id="GO:0006284">
    <property type="term" value="P:base-excision repair"/>
    <property type="evidence" value="ECO:0007669"/>
    <property type="project" value="InterPro"/>
</dbReference>
<dbReference type="NCBIfam" id="TIGR00624">
    <property type="entry name" value="tag"/>
    <property type="match status" value="1"/>
</dbReference>
<feature type="binding site" evidence="1">
    <location>
        <position position="30"/>
    </location>
    <ligand>
        <name>Zn(2+)</name>
        <dbReference type="ChEBI" id="CHEBI:29105"/>
    </ligand>
</feature>
<protein>
    <submittedName>
        <fullName evidence="2">DNA-3-methyladenine glycosylase I</fullName>
    </submittedName>
</protein>
<reference evidence="2 3" key="1">
    <citation type="submission" date="2018-09" db="EMBL/GenBank/DDBJ databases">
        <title>Genome sequencing of strain 2DFW10M-5.</title>
        <authorList>
            <person name="Heo J."/>
            <person name="Kim S.-J."/>
            <person name="Kwon S.-W."/>
        </authorList>
    </citation>
    <scope>NUCLEOTIDE SEQUENCE [LARGE SCALE GENOMIC DNA]</scope>
    <source>
        <strain evidence="2 3">2DFW10M-5</strain>
    </source>
</reference>
<dbReference type="InterPro" id="IPR004597">
    <property type="entry name" value="Tag"/>
</dbReference>
<dbReference type="Gene3D" id="1.10.340.30">
    <property type="entry name" value="Hypothetical protein, domain 2"/>
    <property type="match status" value="1"/>
</dbReference>
<sequence>MSGYRDAVEGADGKPRCAWAVSSPEYVAYHDDEWGFPLKDERRLFEKICLEGFQAGLSWITILRRREGFRAAFDGFDPATVAAYGEADVERLLGDERIIRHRGKIEATIGNARALLALDEPLVELVWSFAPEPGSRPRPASFLDVPAVTPESTALSKELRRRGFRFVGPTTMYAMMQSAGLVDDHVAGCWRARAVSQAEAHP</sequence>
<gene>
    <name evidence="2" type="ORF">D7I44_13430</name>
</gene>
<dbReference type="InterPro" id="IPR052891">
    <property type="entry name" value="DNA-3mA_glycosylase"/>
</dbReference>
<dbReference type="RefSeq" id="WP_120789962.1">
    <property type="nucleotide sequence ID" value="NZ_CP032624.1"/>
</dbReference>
<keyword evidence="1" id="KW-0862">Zinc</keyword>
<feature type="binding site" evidence="1">
    <location>
        <position position="185"/>
    </location>
    <ligand>
        <name>Zn(2+)</name>
        <dbReference type="ChEBI" id="CHEBI:29105"/>
    </ligand>
</feature>
<dbReference type="InterPro" id="IPR011257">
    <property type="entry name" value="DNA_glycosylase"/>
</dbReference>
<feature type="binding site" evidence="1">
    <location>
        <position position="17"/>
    </location>
    <ligand>
        <name>Zn(2+)</name>
        <dbReference type="ChEBI" id="CHEBI:29105"/>
    </ligand>
</feature>
<proteinExistence type="predicted"/>
<keyword evidence="1" id="KW-0479">Metal-binding</keyword>
<dbReference type="PANTHER" id="PTHR30037:SF4">
    <property type="entry name" value="DNA-3-METHYLADENINE GLYCOSYLASE I"/>
    <property type="match status" value="1"/>
</dbReference>
<dbReference type="GO" id="GO:0008725">
    <property type="term" value="F:DNA-3-methyladenine glycosylase activity"/>
    <property type="evidence" value="ECO:0007669"/>
    <property type="project" value="InterPro"/>
</dbReference>
<dbReference type="KEGG" id="gry:D7I44_13430"/>
<dbReference type="AlphaFoldDB" id="A0A387BPM4"/>
<evidence type="ECO:0000256" key="1">
    <source>
        <dbReference type="PIRSR" id="PIRSR604597-1"/>
    </source>
</evidence>
<keyword evidence="3" id="KW-1185">Reference proteome</keyword>